<evidence type="ECO:0000313" key="2">
    <source>
        <dbReference type="Proteomes" id="UP000297703"/>
    </source>
</evidence>
<reference evidence="1 2" key="2">
    <citation type="submission" date="2019-04" db="EMBL/GenBank/DDBJ databases">
        <title>The genome sequence of big-headed turtle.</title>
        <authorList>
            <person name="Gong S."/>
        </authorList>
    </citation>
    <scope>NUCLEOTIDE SEQUENCE [LARGE SCALE GENOMIC DNA]</scope>
    <source>
        <strain evidence="1">DO16091913</strain>
        <tissue evidence="1">Muscle</tissue>
    </source>
</reference>
<organism evidence="1 2">
    <name type="scientific">Platysternon megacephalum</name>
    <name type="common">big-headed turtle</name>
    <dbReference type="NCBI Taxonomy" id="55544"/>
    <lineage>
        <taxon>Eukaryota</taxon>
        <taxon>Metazoa</taxon>
        <taxon>Chordata</taxon>
        <taxon>Craniata</taxon>
        <taxon>Vertebrata</taxon>
        <taxon>Euteleostomi</taxon>
        <taxon>Archelosauria</taxon>
        <taxon>Testudinata</taxon>
        <taxon>Testudines</taxon>
        <taxon>Cryptodira</taxon>
        <taxon>Durocryptodira</taxon>
        <taxon>Testudinoidea</taxon>
        <taxon>Platysternidae</taxon>
        <taxon>Platysternon</taxon>
    </lineage>
</organism>
<name>A0A4D9EMI4_9SAUR</name>
<proteinExistence type="predicted"/>
<dbReference type="EMBL" id="QXTE01000066">
    <property type="protein sequence ID" value="TFK08678.1"/>
    <property type="molecule type" value="Genomic_DNA"/>
</dbReference>
<sequence length="107" mass="11907">MGSALLPSSRATNIYYSWEVRPMWQDNSVAIETSTHILSHSDSDPGNKGGLPQMRGKVLAWFSNLERCTTAVFLLCPPHLTAFAMKPSLLHRQNNLQGAQLPEWKVG</sequence>
<dbReference type="AlphaFoldDB" id="A0A4D9EMI4"/>
<comment type="caution">
    <text evidence="1">The sequence shown here is derived from an EMBL/GenBank/DDBJ whole genome shotgun (WGS) entry which is preliminary data.</text>
</comment>
<reference evidence="1 2" key="1">
    <citation type="submission" date="2019-04" db="EMBL/GenBank/DDBJ databases">
        <title>Draft genome of the big-headed turtle Platysternon megacephalum.</title>
        <authorList>
            <person name="Gong S."/>
        </authorList>
    </citation>
    <scope>NUCLEOTIDE SEQUENCE [LARGE SCALE GENOMIC DNA]</scope>
    <source>
        <strain evidence="1">DO16091913</strain>
        <tissue evidence="1">Muscle</tissue>
    </source>
</reference>
<accession>A0A4D9EMI4</accession>
<gene>
    <name evidence="1" type="ORF">DR999_PMT08435</name>
</gene>
<protein>
    <submittedName>
        <fullName evidence="1">Uroporphyrinogen-III synthase</fullName>
    </submittedName>
</protein>
<dbReference type="Proteomes" id="UP000297703">
    <property type="component" value="Unassembled WGS sequence"/>
</dbReference>
<evidence type="ECO:0000313" key="1">
    <source>
        <dbReference type="EMBL" id="TFK08678.1"/>
    </source>
</evidence>
<keyword evidence="2" id="KW-1185">Reference proteome</keyword>